<evidence type="ECO:0008006" key="3">
    <source>
        <dbReference type="Google" id="ProtNLM"/>
    </source>
</evidence>
<keyword evidence="2" id="KW-1185">Reference proteome</keyword>
<protein>
    <recommendedName>
        <fullName evidence="3">Tetratricopeptide repeat-like domain-containing protein</fullName>
    </recommendedName>
</protein>
<dbReference type="AlphaFoldDB" id="A0A418SC84"/>
<sequence length="219" mass="23183">MSDSDSFIEEVNDELRRDRLFGAIRRYGWIVVLVVLAIVAGATWNEYSKARAAASAQAFGDAILAALENDSAGDRIAALQQIETDDAGQVALIGFIASSEAAAEGDDSAGAADLLANVGGEGLNPIYQQLATFKRLMLETDSMEPADRREGFRQLAAPGAPLRLLAEEQIALTYVEEGDNEKALETLQSIQADAEATQGLQQRTSQLIVALGGTPAEAG</sequence>
<gene>
    <name evidence="1" type="ORF">PSAL_012100</name>
</gene>
<dbReference type="KEGG" id="palw:PSAL_012100"/>
<accession>A0A418SC84</accession>
<organism evidence="1 2">
    <name type="scientific">Pseudooceanicola algae</name>
    <dbReference type="NCBI Taxonomy" id="1537215"/>
    <lineage>
        <taxon>Bacteria</taxon>
        <taxon>Pseudomonadati</taxon>
        <taxon>Pseudomonadota</taxon>
        <taxon>Alphaproteobacteria</taxon>
        <taxon>Rhodobacterales</taxon>
        <taxon>Paracoccaceae</taxon>
        <taxon>Pseudooceanicola</taxon>
    </lineage>
</organism>
<dbReference type="RefSeq" id="WP_119840615.1">
    <property type="nucleotide sequence ID" value="NZ_CP060436.1"/>
</dbReference>
<evidence type="ECO:0000313" key="2">
    <source>
        <dbReference type="Proteomes" id="UP000283786"/>
    </source>
</evidence>
<proteinExistence type="predicted"/>
<dbReference type="OrthoDB" id="7173339at2"/>
<dbReference type="EMBL" id="CP060436">
    <property type="protein sequence ID" value="QPM89979.1"/>
    <property type="molecule type" value="Genomic_DNA"/>
</dbReference>
<name>A0A418SC84_9RHOB</name>
<evidence type="ECO:0000313" key="1">
    <source>
        <dbReference type="EMBL" id="QPM89979.1"/>
    </source>
</evidence>
<dbReference type="Proteomes" id="UP000283786">
    <property type="component" value="Chromosome"/>
</dbReference>
<reference evidence="1 2" key="1">
    <citation type="submission" date="2020-08" db="EMBL/GenBank/DDBJ databases">
        <title>Genome sequence of Rhodobacteraceae bacterium Lw-13e.</title>
        <authorList>
            <person name="Poehlein A."/>
            <person name="Wolter L."/>
            <person name="Daniel R."/>
            <person name="Brinkhoff T."/>
        </authorList>
    </citation>
    <scope>NUCLEOTIDE SEQUENCE [LARGE SCALE GENOMIC DNA]</scope>
    <source>
        <strain evidence="1 2">Lw-13e</strain>
    </source>
</reference>